<dbReference type="SUPFAM" id="SSF63380">
    <property type="entry name" value="Riboflavin synthase domain-like"/>
    <property type="match status" value="1"/>
</dbReference>
<name>A0A7Y0PM58_9BACI</name>
<gene>
    <name evidence="1" type="ORF">HHU08_03690</name>
</gene>
<evidence type="ECO:0000313" key="2">
    <source>
        <dbReference type="Proteomes" id="UP000588491"/>
    </source>
</evidence>
<dbReference type="Gene3D" id="2.40.30.10">
    <property type="entry name" value="Translation factors"/>
    <property type="match status" value="1"/>
</dbReference>
<accession>A0A7Y0PM58</accession>
<dbReference type="EMBL" id="JABBPK010000001">
    <property type="protein sequence ID" value="NMO76114.1"/>
    <property type="molecule type" value="Genomic_DNA"/>
</dbReference>
<comment type="caution">
    <text evidence="1">The sequence shown here is derived from an EMBL/GenBank/DDBJ whole genome shotgun (WGS) entry which is preliminary data.</text>
</comment>
<organism evidence="1 2">
    <name type="scientific">Niallia alba</name>
    <dbReference type="NCBI Taxonomy" id="2729105"/>
    <lineage>
        <taxon>Bacteria</taxon>
        <taxon>Bacillati</taxon>
        <taxon>Bacillota</taxon>
        <taxon>Bacilli</taxon>
        <taxon>Bacillales</taxon>
        <taxon>Bacillaceae</taxon>
        <taxon>Niallia</taxon>
    </lineage>
</organism>
<keyword evidence="2" id="KW-1185">Reference proteome</keyword>
<proteinExistence type="predicted"/>
<dbReference type="AlphaFoldDB" id="A0A7Y0PM58"/>
<reference evidence="1 2" key="1">
    <citation type="submission" date="2020-04" db="EMBL/GenBank/DDBJ databases">
        <title>Bacillus sp. UniB3 isolated from commercial digestive syrup.</title>
        <authorList>
            <person name="Thorat V."/>
            <person name="Kirdat K."/>
            <person name="Tiwarekar B."/>
            <person name="Yadav A."/>
        </authorList>
    </citation>
    <scope>NUCLEOTIDE SEQUENCE [LARGE SCALE GENOMIC DNA]</scope>
    <source>
        <strain evidence="1 2">UniB3</strain>
    </source>
</reference>
<evidence type="ECO:0000313" key="1">
    <source>
        <dbReference type="EMBL" id="NMO76114.1"/>
    </source>
</evidence>
<dbReference type="Proteomes" id="UP000588491">
    <property type="component" value="Unassembled WGS sequence"/>
</dbReference>
<protein>
    <submittedName>
        <fullName evidence="1">Uncharacterized protein</fullName>
    </submittedName>
</protein>
<sequence length="76" mass="8954">MSFFQDMIAVFKKRELVFIESYKESEYVYTFVFEKEKDLTWKAGQHGLFSITHKKVKNPTKPFTISSAPSENKIIN</sequence>
<dbReference type="InterPro" id="IPR017938">
    <property type="entry name" value="Riboflavin_synthase-like_b-brl"/>
</dbReference>